<dbReference type="SUPFAM" id="SSF52821">
    <property type="entry name" value="Rhodanese/Cell cycle control phosphatase"/>
    <property type="match status" value="1"/>
</dbReference>
<dbReference type="PANTHER" id="PTHR43268:SF3">
    <property type="entry name" value="RHODANESE-LIKE DOMAIN-CONTAINING PROTEIN 7-RELATED"/>
    <property type="match status" value="1"/>
</dbReference>
<dbReference type="PROSITE" id="PS50206">
    <property type="entry name" value="RHODANESE_3"/>
    <property type="match status" value="1"/>
</dbReference>
<name>A0A955RXB6_UNCKA</name>
<dbReference type="Gene3D" id="3.30.70.100">
    <property type="match status" value="1"/>
</dbReference>
<accession>A0A955RXB6</accession>
<evidence type="ECO:0000259" key="2">
    <source>
        <dbReference type="PROSITE" id="PS50206"/>
    </source>
</evidence>
<dbReference type="Pfam" id="PF00581">
    <property type="entry name" value="Rhodanese"/>
    <property type="match status" value="1"/>
</dbReference>
<proteinExistence type="inferred from homology"/>
<comment type="function">
    <text evidence="1">Catalyzes oxygen-dependent 5-hydroxyuridine (ho5U) modification at position 34 in tRNAs.</text>
</comment>
<dbReference type="HAMAP" id="MF_00469">
    <property type="entry name" value="TrhO"/>
    <property type="match status" value="1"/>
</dbReference>
<dbReference type="Proteomes" id="UP000699691">
    <property type="component" value="Unassembled WGS sequence"/>
</dbReference>
<reference evidence="3" key="2">
    <citation type="journal article" date="2021" name="Microbiome">
        <title>Successional dynamics and alternative stable states in a saline activated sludge microbial community over 9 years.</title>
        <authorList>
            <person name="Wang Y."/>
            <person name="Ye J."/>
            <person name="Ju F."/>
            <person name="Liu L."/>
            <person name="Boyd J.A."/>
            <person name="Deng Y."/>
            <person name="Parks D.H."/>
            <person name="Jiang X."/>
            <person name="Yin X."/>
            <person name="Woodcroft B.J."/>
            <person name="Tyson G.W."/>
            <person name="Hugenholtz P."/>
            <person name="Polz M.F."/>
            <person name="Zhang T."/>
        </authorList>
    </citation>
    <scope>NUCLEOTIDE SEQUENCE</scope>
    <source>
        <strain evidence="3">HKST-UBA02</strain>
    </source>
</reference>
<dbReference type="InterPro" id="IPR020936">
    <property type="entry name" value="TrhO"/>
</dbReference>
<feature type="domain" description="Rhodanese" evidence="2">
    <location>
        <begin position="125"/>
        <end position="214"/>
    </location>
</feature>
<dbReference type="SMART" id="SM00450">
    <property type="entry name" value="RHOD"/>
    <property type="match status" value="1"/>
</dbReference>
<dbReference type="EC" id="1.14.-.-" evidence="1"/>
<dbReference type="InterPro" id="IPR036873">
    <property type="entry name" value="Rhodanese-like_dom_sf"/>
</dbReference>
<evidence type="ECO:0000313" key="4">
    <source>
        <dbReference type="Proteomes" id="UP000699691"/>
    </source>
</evidence>
<keyword evidence="1" id="KW-0819">tRNA processing</keyword>
<dbReference type="GO" id="GO:0006400">
    <property type="term" value="P:tRNA modification"/>
    <property type="evidence" value="ECO:0007669"/>
    <property type="project" value="UniProtKB-UniRule"/>
</dbReference>
<dbReference type="Pfam" id="PF17773">
    <property type="entry name" value="UPF0176_N"/>
    <property type="match status" value="1"/>
</dbReference>
<comment type="similarity">
    <text evidence="1">Belongs to the TrhO family.</text>
</comment>
<evidence type="ECO:0000256" key="1">
    <source>
        <dbReference type="HAMAP-Rule" id="MF_00469"/>
    </source>
</evidence>
<organism evidence="3 4">
    <name type="scientific">candidate division WWE3 bacterium</name>
    <dbReference type="NCBI Taxonomy" id="2053526"/>
    <lineage>
        <taxon>Bacteria</taxon>
        <taxon>Katanobacteria</taxon>
    </lineage>
</organism>
<comment type="caution">
    <text evidence="3">The sequence shown here is derived from an EMBL/GenBank/DDBJ whole genome shotgun (WGS) entry which is preliminary data.</text>
</comment>
<dbReference type="GO" id="GO:0016705">
    <property type="term" value="F:oxidoreductase activity, acting on paired donors, with incorporation or reduction of molecular oxygen"/>
    <property type="evidence" value="ECO:0007669"/>
    <property type="project" value="UniProtKB-UniRule"/>
</dbReference>
<dbReference type="Pfam" id="PF12368">
    <property type="entry name" value="Rhodanese_C"/>
    <property type="match status" value="1"/>
</dbReference>
<dbReference type="InterPro" id="IPR022111">
    <property type="entry name" value="Rhodanese_C"/>
</dbReference>
<dbReference type="PANTHER" id="PTHR43268">
    <property type="entry name" value="THIOSULFATE SULFURTRANSFERASE/RHODANESE-LIKE DOMAIN-CONTAINING PROTEIN 2"/>
    <property type="match status" value="1"/>
</dbReference>
<keyword evidence="1" id="KW-0560">Oxidoreductase</keyword>
<dbReference type="Gene3D" id="3.40.250.10">
    <property type="entry name" value="Rhodanese-like domain"/>
    <property type="match status" value="1"/>
</dbReference>
<sequence length="291" mass="33279">MYKILLYYKYTPIQDPEDLKLKQREICKRLNIKGRILIAEEGLNGTVGGTAEALDQYMAETMLYPGLEDVEWKISDGQEDAFPKLRVVVRPEVVTLGLEKFGKDVDLSHKANYIEPEDLLNMYESGEEFTIIDARNEYEGRIGKFRDAIIPDIDNFREFPEFVASIEHLKNKPVVTYCTGGIRCEKASAYLKEQGFEDVRQLHGGIHRYADKTGGKYFDGEMYVFDARVHTPVNSVNPTVISECHHCNEKVARYVNCCNAQCNKQFICCESCEKDFGGGCSRDCQQKSRYI</sequence>
<gene>
    <name evidence="1" type="primary">trhO</name>
    <name evidence="3" type="ORF">KC573_02500</name>
</gene>
<dbReference type="CDD" id="cd01518">
    <property type="entry name" value="RHOD_YceA"/>
    <property type="match status" value="1"/>
</dbReference>
<dbReference type="NCBIfam" id="NF001135">
    <property type="entry name" value="PRK00142.1-3"/>
    <property type="match status" value="1"/>
</dbReference>
<dbReference type="InterPro" id="IPR040503">
    <property type="entry name" value="TRHO_N"/>
</dbReference>
<dbReference type="InterPro" id="IPR001763">
    <property type="entry name" value="Rhodanese-like_dom"/>
</dbReference>
<protein>
    <recommendedName>
        <fullName evidence="1">tRNA uridine(34) hydroxylase</fullName>
        <ecNumber evidence="1">1.14.-.-</ecNumber>
    </recommendedName>
    <alternativeName>
        <fullName evidence="1">tRNA hydroxylation protein O</fullName>
    </alternativeName>
</protein>
<evidence type="ECO:0000313" key="3">
    <source>
        <dbReference type="EMBL" id="MCA9397675.1"/>
    </source>
</evidence>
<dbReference type="EMBL" id="JAGQKY010000099">
    <property type="protein sequence ID" value="MCA9397675.1"/>
    <property type="molecule type" value="Genomic_DNA"/>
</dbReference>
<dbReference type="AlphaFoldDB" id="A0A955RXB6"/>
<comment type="catalytic activity">
    <reaction evidence="1">
        <text>uridine(34) in tRNA + AH2 + O2 = 5-hydroxyuridine(34) in tRNA + A + H2O</text>
        <dbReference type="Rhea" id="RHEA:64224"/>
        <dbReference type="Rhea" id="RHEA-COMP:11727"/>
        <dbReference type="Rhea" id="RHEA-COMP:13381"/>
        <dbReference type="ChEBI" id="CHEBI:13193"/>
        <dbReference type="ChEBI" id="CHEBI:15377"/>
        <dbReference type="ChEBI" id="CHEBI:15379"/>
        <dbReference type="ChEBI" id="CHEBI:17499"/>
        <dbReference type="ChEBI" id="CHEBI:65315"/>
        <dbReference type="ChEBI" id="CHEBI:136877"/>
    </reaction>
</comment>
<reference evidence="3" key="1">
    <citation type="submission" date="2020-04" db="EMBL/GenBank/DDBJ databases">
        <authorList>
            <person name="Zhang T."/>
        </authorList>
    </citation>
    <scope>NUCLEOTIDE SEQUENCE</scope>
    <source>
        <strain evidence="3">HKST-UBA02</strain>
    </source>
</reference>